<accession>A0A370CJ16</accession>
<name>A0A370CJ16_9COXI</name>
<evidence type="ECO:0008006" key="4">
    <source>
        <dbReference type="Google" id="ProtNLM"/>
    </source>
</evidence>
<dbReference type="AlphaFoldDB" id="A0A370CJ16"/>
<reference evidence="2 3" key="2">
    <citation type="journal article" date="2018" name="J. Invertebr. Pathol.">
        <title>'Candidatus Aquirickettsiella gammari' (Gammaproteobacteria: Legionellales: Coxiellaceae): A bacterial pathogen of the freshwater crustacean Gammarus fossarum (Malacostraca: Amphipoda).</title>
        <authorList>
            <person name="Bojko J."/>
            <person name="Dunn A.M."/>
            <person name="Stebbing P.D."/>
            <person name="van Aerle R."/>
            <person name="Bacela-Spychalska K."/>
            <person name="Bean T.P."/>
            <person name="Urrutia A."/>
            <person name="Stentiford G.D."/>
        </authorList>
    </citation>
    <scope>NUCLEOTIDE SEQUENCE [LARGE SCALE GENOMIC DNA]</scope>
    <source>
        <strain evidence="2">RA15029</strain>
    </source>
</reference>
<feature type="transmembrane region" description="Helical" evidence="1">
    <location>
        <begin position="82"/>
        <end position="100"/>
    </location>
</feature>
<sequence>MISWFGAWLQTLLTQNTVLPHSYAGKASELCQEKNLINPQLLKNIGFLACCLLLSGCTSEHFPRIENMLVNVSNEFPSIYRLVTATSYIMGIAFIFRGVYQLKVYGDLRTMMSVQTNFKATMMVFFAGTALLYAPTAFKSMLLSTFATTNITDPLSYHSAKGIWSPLASQAVLRFIQLIGTISFIRGWVHLTHVSNPSGRSTMGKAVTHIVAGLLAVNIEGTREMLQASFGIT</sequence>
<evidence type="ECO:0000256" key="1">
    <source>
        <dbReference type="SAM" id="Phobius"/>
    </source>
</evidence>
<feature type="transmembrane region" description="Helical" evidence="1">
    <location>
        <begin position="120"/>
        <end position="138"/>
    </location>
</feature>
<dbReference type="Proteomes" id="UP000226429">
    <property type="component" value="Unassembled WGS sequence"/>
</dbReference>
<gene>
    <name evidence="2" type="ORF">CFE62_002320</name>
</gene>
<keyword evidence="1" id="KW-1133">Transmembrane helix</keyword>
<organism evidence="2 3">
    <name type="scientific">Candidatus Aquirickettsiella gammari</name>
    <dbReference type="NCBI Taxonomy" id="2016198"/>
    <lineage>
        <taxon>Bacteria</taxon>
        <taxon>Pseudomonadati</taxon>
        <taxon>Pseudomonadota</taxon>
        <taxon>Gammaproteobacteria</taxon>
        <taxon>Legionellales</taxon>
        <taxon>Coxiellaceae</taxon>
        <taxon>Candidatus Aquirickettsiella</taxon>
    </lineage>
</organism>
<evidence type="ECO:0000313" key="3">
    <source>
        <dbReference type="Proteomes" id="UP000226429"/>
    </source>
</evidence>
<keyword evidence="1" id="KW-0812">Transmembrane</keyword>
<keyword evidence="1" id="KW-0472">Membrane</keyword>
<keyword evidence="3" id="KW-1185">Reference proteome</keyword>
<reference evidence="2 3" key="1">
    <citation type="journal article" date="2017" name="Int. J. Syst. Evol. Microbiol.">
        <title>Aquarickettsiella crustaci n. gen. n. sp. (Gammaproteobacteria: Legionellales: Coxiellaceae); a bacterial pathogen of the freshwater crustacean: Gammarus fossarum (Malacostraca: Amphipoda).</title>
        <authorList>
            <person name="Bojko J."/>
            <person name="Dunn A.M."/>
            <person name="Stebbing P.D."/>
            <person name="Van Aerle R."/>
            <person name="Bacela-Spychalska K."/>
            <person name="Bean T.P."/>
            <person name="Stentiford G.D."/>
        </authorList>
    </citation>
    <scope>NUCLEOTIDE SEQUENCE [LARGE SCALE GENOMIC DNA]</scope>
    <source>
        <strain evidence="2">RA15029</strain>
    </source>
</reference>
<proteinExistence type="predicted"/>
<dbReference type="EMBL" id="NMOS02000004">
    <property type="protein sequence ID" value="RDH40783.1"/>
    <property type="molecule type" value="Genomic_DNA"/>
</dbReference>
<comment type="caution">
    <text evidence="2">The sequence shown here is derived from an EMBL/GenBank/DDBJ whole genome shotgun (WGS) entry which is preliminary data.</text>
</comment>
<protein>
    <recommendedName>
        <fullName evidence="4">Type IV secretion protein IcmC</fullName>
    </recommendedName>
</protein>
<evidence type="ECO:0000313" key="2">
    <source>
        <dbReference type="EMBL" id="RDH40783.1"/>
    </source>
</evidence>